<dbReference type="SUPFAM" id="SSF49590">
    <property type="entry name" value="PHL pollen allergen"/>
    <property type="match status" value="1"/>
</dbReference>
<dbReference type="OrthoDB" id="406505at2759"/>
<keyword evidence="1 3" id="KW-0732">Signal</keyword>
<dbReference type="InterPro" id="IPR051477">
    <property type="entry name" value="Expansin_CellWall"/>
</dbReference>
<keyword evidence="6" id="KW-1185">Reference proteome</keyword>
<dbReference type="InterPro" id="IPR036749">
    <property type="entry name" value="Expansin_CBD_sf"/>
</dbReference>
<organism evidence="5 6">
    <name type="scientific">Clathrospora elynae</name>
    <dbReference type="NCBI Taxonomy" id="706981"/>
    <lineage>
        <taxon>Eukaryota</taxon>
        <taxon>Fungi</taxon>
        <taxon>Dikarya</taxon>
        <taxon>Ascomycota</taxon>
        <taxon>Pezizomycotina</taxon>
        <taxon>Dothideomycetes</taxon>
        <taxon>Pleosporomycetidae</taxon>
        <taxon>Pleosporales</taxon>
        <taxon>Diademaceae</taxon>
        <taxon>Clathrospora</taxon>
    </lineage>
</organism>
<sequence>MKSTIFSLLPFAGLAVAESVCSIRQTVTQTKHEKVYETVKAADVGVKAADVKSAACSSRSTVTKTVSEKVYVTVTPDAIKDTTITNTVDIYTTITVRPSGYFGNSSTSVVRQPSGESADAPSYPTLSVLPTSQFESAAAAQPQSATSASASAKSTYTPSASPAPILATTAETAAAGSKRGDATFYGGNVSGGMCSFSTYTIPSSLTGTALSDSNWASASACGTCVLVTGPSGATVTAMVVDQCPGCGLNHLDLFPAPFARLADPSKGVIPVSWNFVPCGITTPIVLRNKEGTSKYWFSMQVVNSNVGVTKLEVSTDAGKTWMATTRKDYNFFENPSGFNVDSLDVRVTSVGGNTIVVKGVSVAANSQKTAGGNFAS</sequence>
<dbReference type="Proteomes" id="UP000800038">
    <property type="component" value="Unassembled WGS sequence"/>
</dbReference>
<name>A0A6A5TDZ3_9PLEO</name>
<feature type="signal peptide" evidence="3">
    <location>
        <begin position="1"/>
        <end position="17"/>
    </location>
</feature>
<feature type="compositionally biased region" description="Polar residues" evidence="2">
    <location>
        <begin position="105"/>
        <end position="115"/>
    </location>
</feature>
<gene>
    <name evidence="5" type="ORF">EJ02DRAFT_450085</name>
</gene>
<dbReference type="PANTHER" id="PTHR31836:SF21">
    <property type="entry name" value="EXPANSIN-LIKE PROTEIN 7"/>
    <property type="match status" value="1"/>
</dbReference>
<dbReference type="Gene3D" id="2.40.40.10">
    <property type="entry name" value="RlpA-like domain"/>
    <property type="match status" value="1"/>
</dbReference>
<dbReference type="SUPFAM" id="SSF50685">
    <property type="entry name" value="Barwin-like endoglucanases"/>
    <property type="match status" value="1"/>
</dbReference>
<dbReference type="EMBL" id="ML976000">
    <property type="protein sequence ID" value="KAF1947117.1"/>
    <property type="molecule type" value="Genomic_DNA"/>
</dbReference>
<accession>A0A6A5TDZ3</accession>
<dbReference type="PROSITE" id="PS50842">
    <property type="entry name" value="EXPANSIN_EG45"/>
    <property type="match status" value="1"/>
</dbReference>
<evidence type="ECO:0000313" key="5">
    <source>
        <dbReference type="EMBL" id="KAF1947117.1"/>
    </source>
</evidence>
<dbReference type="Gene3D" id="2.60.40.760">
    <property type="entry name" value="Expansin, cellulose-binding-like domain"/>
    <property type="match status" value="1"/>
</dbReference>
<evidence type="ECO:0000256" key="3">
    <source>
        <dbReference type="SAM" id="SignalP"/>
    </source>
</evidence>
<evidence type="ECO:0000256" key="2">
    <source>
        <dbReference type="SAM" id="MobiDB-lite"/>
    </source>
</evidence>
<dbReference type="NCBIfam" id="NF041144">
    <property type="entry name" value="expansin_EXLX1"/>
    <property type="match status" value="1"/>
</dbReference>
<proteinExistence type="predicted"/>
<feature type="domain" description="Expansin-like EG45" evidence="4">
    <location>
        <begin position="191"/>
        <end position="278"/>
    </location>
</feature>
<evidence type="ECO:0000259" key="4">
    <source>
        <dbReference type="PROSITE" id="PS50842"/>
    </source>
</evidence>
<feature type="chain" id="PRO_5025574403" evidence="3">
    <location>
        <begin position="18"/>
        <end position="376"/>
    </location>
</feature>
<dbReference type="InterPro" id="IPR007112">
    <property type="entry name" value="Expansin/allergen_DPBB_dom"/>
</dbReference>
<evidence type="ECO:0000256" key="1">
    <source>
        <dbReference type="ARBA" id="ARBA00022729"/>
    </source>
</evidence>
<reference evidence="5" key="1">
    <citation type="journal article" date="2020" name="Stud. Mycol.">
        <title>101 Dothideomycetes genomes: a test case for predicting lifestyles and emergence of pathogens.</title>
        <authorList>
            <person name="Haridas S."/>
            <person name="Albert R."/>
            <person name="Binder M."/>
            <person name="Bloem J."/>
            <person name="Labutti K."/>
            <person name="Salamov A."/>
            <person name="Andreopoulos B."/>
            <person name="Baker S."/>
            <person name="Barry K."/>
            <person name="Bills G."/>
            <person name="Bluhm B."/>
            <person name="Cannon C."/>
            <person name="Castanera R."/>
            <person name="Culley D."/>
            <person name="Daum C."/>
            <person name="Ezra D."/>
            <person name="Gonzalez J."/>
            <person name="Henrissat B."/>
            <person name="Kuo A."/>
            <person name="Liang C."/>
            <person name="Lipzen A."/>
            <person name="Lutzoni F."/>
            <person name="Magnuson J."/>
            <person name="Mondo S."/>
            <person name="Nolan M."/>
            <person name="Ohm R."/>
            <person name="Pangilinan J."/>
            <person name="Park H.-J."/>
            <person name="Ramirez L."/>
            <person name="Alfaro M."/>
            <person name="Sun H."/>
            <person name="Tritt A."/>
            <person name="Yoshinaga Y."/>
            <person name="Zwiers L.-H."/>
            <person name="Turgeon B."/>
            <person name="Goodwin S."/>
            <person name="Spatafora J."/>
            <person name="Crous P."/>
            <person name="Grigoriev I."/>
        </authorList>
    </citation>
    <scope>NUCLEOTIDE SEQUENCE</scope>
    <source>
        <strain evidence="5">CBS 161.51</strain>
    </source>
</reference>
<protein>
    <submittedName>
        <fullName evidence="5">Barwin-like endoglucanase</fullName>
    </submittedName>
</protein>
<dbReference type="CDD" id="cd22272">
    <property type="entry name" value="DPBB_EXLX1-like"/>
    <property type="match status" value="1"/>
</dbReference>
<dbReference type="InterPro" id="IPR036908">
    <property type="entry name" value="RlpA-like_sf"/>
</dbReference>
<dbReference type="InterPro" id="IPR049818">
    <property type="entry name" value="Expansin_EXLX1-like"/>
</dbReference>
<feature type="region of interest" description="Disordered" evidence="2">
    <location>
        <begin position="105"/>
        <end position="124"/>
    </location>
</feature>
<dbReference type="AlphaFoldDB" id="A0A6A5TDZ3"/>
<evidence type="ECO:0000313" key="6">
    <source>
        <dbReference type="Proteomes" id="UP000800038"/>
    </source>
</evidence>
<dbReference type="PANTHER" id="PTHR31836">
    <property type="match status" value="1"/>
</dbReference>